<dbReference type="Proteomes" id="UP000001857">
    <property type="component" value="Chromosome II"/>
</dbReference>
<dbReference type="HOGENOM" id="CLU_2195823_0_0_6"/>
<accession>B5EU57</accession>
<name>B5EU57_ALIFM</name>
<dbReference type="AlphaFoldDB" id="B5EU57"/>
<gene>
    <name evidence="1" type="ordered locus">VFMJ11_A0676</name>
</gene>
<dbReference type="KEGG" id="vfm:VFMJ11_A0676"/>
<reference evidence="1 2" key="2">
    <citation type="journal article" date="2009" name="Nature">
        <title>A single regulatory gene is sufficient to alter bacterial host range.</title>
        <authorList>
            <person name="Mandel M.J."/>
            <person name="Wollenberg M.S."/>
            <person name="Stabb E.V."/>
            <person name="Visick K.L."/>
            <person name="Ruby E.G."/>
        </authorList>
    </citation>
    <scope>NUCLEOTIDE SEQUENCE [LARGE SCALE GENOMIC DNA]</scope>
    <source>
        <strain evidence="1 2">MJ11</strain>
    </source>
</reference>
<sequence>MWDSLVDKGIGGALSPWNEKRVGIARNEVRKHEIIMLAEAEIQARNIRRNPNLISSQYLDSSTKTKSEVCKIEPSLNMSELLSINLANEKHEALRKERNVSHAIIIAE</sequence>
<reference evidence="2" key="1">
    <citation type="submission" date="2008-08" db="EMBL/GenBank/DDBJ databases">
        <title>Complete sequence of Vibrio fischeri strain MJ11.</title>
        <authorList>
            <person name="Mandel M.J."/>
            <person name="Stabb E.V."/>
            <person name="Ruby E.G."/>
            <person name="Ferriera S."/>
            <person name="Johnson J."/>
            <person name="Kravitz S."/>
            <person name="Beeson K."/>
            <person name="Sutton G."/>
            <person name="Rogers Y.-H."/>
            <person name="Friedman R."/>
            <person name="Frazier M."/>
            <person name="Venter J.C."/>
        </authorList>
    </citation>
    <scope>NUCLEOTIDE SEQUENCE [LARGE SCALE GENOMIC DNA]</scope>
    <source>
        <strain evidence="2">MJ11</strain>
    </source>
</reference>
<evidence type="ECO:0000313" key="1">
    <source>
        <dbReference type="EMBL" id="ACH63959.1"/>
    </source>
</evidence>
<dbReference type="EMBL" id="CP001133">
    <property type="protein sequence ID" value="ACH63959.1"/>
    <property type="molecule type" value="Genomic_DNA"/>
</dbReference>
<protein>
    <submittedName>
        <fullName evidence="1">Membrane-fusion protein</fullName>
    </submittedName>
</protein>
<proteinExistence type="predicted"/>
<evidence type="ECO:0000313" key="2">
    <source>
        <dbReference type="Proteomes" id="UP000001857"/>
    </source>
</evidence>
<organism evidence="1 2">
    <name type="scientific">Aliivibrio fischeri (strain MJ11)</name>
    <name type="common">Vibrio fischeri</name>
    <dbReference type="NCBI Taxonomy" id="388396"/>
    <lineage>
        <taxon>Bacteria</taxon>
        <taxon>Pseudomonadati</taxon>
        <taxon>Pseudomonadota</taxon>
        <taxon>Gammaproteobacteria</taxon>
        <taxon>Vibrionales</taxon>
        <taxon>Vibrionaceae</taxon>
        <taxon>Aliivibrio</taxon>
    </lineage>
</organism>